<proteinExistence type="predicted"/>
<protein>
    <submittedName>
        <fullName evidence="1">Uncharacterized protein</fullName>
    </submittedName>
</protein>
<sequence>MSERGQRCGLVFLQLVVVLPERLGERVVRCAVLGLAQNRVLSAGHIGQVTLKALTFAPALLSCAVVHSG</sequence>
<dbReference type="AlphaFoldDB" id="A0A1W2M0G9"/>
<name>A0A1W2M0G9_9PSEU</name>
<reference evidence="1 2" key="1">
    <citation type="submission" date="2016-12" db="EMBL/GenBank/DDBJ databases">
        <title>Amycolatopsis keratiniphila subsp. keratiniphila genome sequencing and assembly.</title>
        <authorList>
            <person name="Mayilraj S."/>
            <person name="Kaur N."/>
        </authorList>
    </citation>
    <scope>NUCLEOTIDE SEQUENCE [LARGE SCALE GENOMIC DNA]</scope>
    <source>
        <strain evidence="1 2">DSM 44409</strain>
    </source>
</reference>
<evidence type="ECO:0000313" key="1">
    <source>
        <dbReference type="EMBL" id="ONF72651.1"/>
    </source>
</evidence>
<evidence type="ECO:0000313" key="2">
    <source>
        <dbReference type="Proteomes" id="UP000076660"/>
    </source>
</evidence>
<organism evidence="1 2">
    <name type="scientific">Amycolatopsis keratiniphila subsp. keratiniphila</name>
    <dbReference type="NCBI Taxonomy" id="227715"/>
    <lineage>
        <taxon>Bacteria</taxon>
        <taxon>Bacillati</taxon>
        <taxon>Actinomycetota</taxon>
        <taxon>Actinomycetes</taxon>
        <taxon>Pseudonocardiales</taxon>
        <taxon>Pseudonocardiaceae</taxon>
        <taxon>Amycolatopsis</taxon>
        <taxon>Amycolatopsis japonica group</taxon>
    </lineage>
</organism>
<dbReference type="EMBL" id="LQMT02000010">
    <property type="protein sequence ID" value="ONF72651.1"/>
    <property type="molecule type" value="Genomic_DNA"/>
</dbReference>
<dbReference type="Proteomes" id="UP000076660">
    <property type="component" value="Unassembled WGS sequence"/>
</dbReference>
<accession>A0A1W2M0G9</accession>
<gene>
    <name evidence="1" type="ORF">AVR91_0210745</name>
</gene>
<comment type="caution">
    <text evidence="1">The sequence shown here is derived from an EMBL/GenBank/DDBJ whole genome shotgun (WGS) entry which is preliminary data.</text>
</comment>